<proteinExistence type="predicted"/>
<gene>
    <name evidence="1" type="ORF">PsorP6_012057</name>
</gene>
<protein>
    <submittedName>
        <fullName evidence="1">Uncharacterized protein</fullName>
    </submittedName>
</protein>
<organism evidence="1 2">
    <name type="scientific">Peronosclerospora sorghi</name>
    <dbReference type="NCBI Taxonomy" id="230839"/>
    <lineage>
        <taxon>Eukaryota</taxon>
        <taxon>Sar</taxon>
        <taxon>Stramenopiles</taxon>
        <taxon>Oomycota</taxon>
        <taxon>Peronosporomycetes</taxon>
        <taxon>Peronosporales</taxon>
        <taxon>Peronosporaceae</taxon>
        <taxon>Peronosclerospora</taxon>
    </lineage>
</organism>
<sequence>MEKLLVYTIHHTAQRTVEKRGIVLQLFDGIATIGVSLILELRSMNVDLPIEVPHCGDLKQSIQNKVLEKKTDVGAVHFYDVYQLSSQTTSLLDSSRKVFCQYLSVSMLNRYISQFDVSHFALLDSIEQPKDTSENKIQVELKNYSPSEHLLISHSWNQCAGHEMDSSLVLWNKKRQPRATAILGSLLRSMALADPRLTVTKSFTSWTPSLQKHSTPSLTSEWVAWARTSKITARASQLSAVMPHTTTRKKPVYYSQARLYEVYAGYFEERGLEHECPFDVTAVRFLVAHENRDLRQRFHEIVTGWVK</sequence>
<name>A0ACC0WKX7_9STRA</name>
<reference evidence="1 2" key="1">
    <citation type="journal article" date="2022" name="bioRxiv">
        <title>The genome of the oomycete Peronosclerospora sorghi, a cosmopolitan pathogen of maize and sorghum, is inflated with dispersed pseudogenes.</title>
        <authorList>
            <person name="Fletcher K."/>
            <person name="Martin F."/>
            <person name="Isakeit T."/>
            <person name="Cavanaugh K."/>
            <person name="Magill C."/>
            <person name="Michelmore R."/>
        </authorList>
    </citation>
    <scope>NUCLEOTIDE SEQUENCE [LARGE SCALE GENOMIC DNA]</scope>
    <source>
        <strain evidence="1">P6</strain>
    </source>
</reference>
<evidence type="ECO:0000313" key="1">
    <source>
        <dbReference type="EMBL" id="KAI9919247.1"/>
    </source>
</evidence>
<evidence type="ECO:0000313" key="2">
    <source>
        <dbReference type="Proteomes" id="UP001163321"/>
    </source>
</evidence>
<dbReference type="EMBL" id="CM047591">
    <property type="protein sequence ID" value="KAI9919247.1"/>
    <property type="molecule type" value="Genomic_DNA"/>
</dbReference>
<comment type="caution">
    <text evidence="1">The sequence shown here is derived from an EMBL/GenBank/DDBJ whole genome shotgun (WGS) entry which is preliminary data.</text>
</comment>
<dbReference type="Proteomes" id="UP001163321">
    <property type="component" value="Chromosome 12"/>
</dbReference>
<keyword evidence="2" id="KW-1185">Reference proteome</keyword>
<accession>A0ACC0WKX7</accession>